<organism evidence="13 14">
    <name type="scientific">Ignicoccus islandicus DSM 13165</name>
    <dbReference type="NCBI Taxonomy" id="940295"/>
    <lineage>
        <taxon>Archaea</taxon>
        <taxon>Thermoproteota</taxon>
        <taxon>Thermoprotei</taxon>
        <taxon>Desulfurococcales</taxon>
        <taxon>Desulfurococcaceae</taxon>
        <taxon>Ignicoccus</taxon>
    </lineage>
</organism>
<dbReference type="PANTHER" id="PTHR42701:SF1">
    <property type="entry name" value="IMIDAZOLE GLYCEROL PHOSPHATE SYNTHASE SUBUNIT HISH"/>
    <property type="match status" value="1"/>
</dbReference>
<reference evidence="13 14" key="1">
    <citation type="submission" date="2013-11" db="EMBL/GenBank/DDBJ databases">
        <title>Comparative genomics of Ignicoccus.</title>
        <authorList>
            <person name="Podar M."/>
        </authorList>
    </citation>
    <scope>NUCLEOTIDE SEQUENCE [LARGE SCALE GENOMIC DNA]</scope>
    <source>
        <strain evidence="13 14">DSM 13165</strain>
    </source>
</reference>
<dbReference type="CDD" id="cd01748">
    <property type="entry name" value="GATase1_IGP_Synthase"/>
    <property type="match status" value="1"/>
</dbReference>
<evidence type="ECO:0000313" key="13">
    <source>
        <dbReference type="EMBL" id="ALU11992.1"/>
    </source>
</evidence>
<dbReference type="NCBIfam" id="TIGR01855">
    <property type="entry name" value="IMP_synth_hisH"/>
    <property type="match status" value="1"/>
</dbReference>
<dbReference type="InterPro" id="IPR010139">
    <property type="entry name" value="Imidazole-glycPsynth_HisH"/>
</dbReference>
<dbReference type="EC" id="4.3.2.10" evidence="10"/>
<keyword evidence="4 10" id="KW-0378">Hydrolase</keyword>
<accession>A0A0U3F7H1</accession>
<evidence type="ECO:0000256" key="3">
    <source>
        <dbReference type="ARBA" id="ARBA00022605"/>
    </source>
</evidence>
<dbReference type="PANTHER" id="PTHR42701">
    <property type="entry name" value="IMIDAZOLE GLYCEROL PHOSPHATE SYNTHASE SUBUNIT HISH"/>
    <property type="match status" value="1"/>
</dbReference>
<comment type="catalytic activity">
    <reaction evidence="8 10">
        <text>5-[(5-phospho-1-deoxy-D-ribulos-1-ylimino)methylamino]-1-(5-phospho-beta-D-ribosyl)imidazole-4-carboxamide + L-glutamine = D-erythro-1-(imidazol-4-yl)glycerol 3-phosphate + 5-amino-1-(5-phospho-beta-D-ribosyl)imidazole-4-carboxamide + L-glutamate + H(+)</text>
        <dbReference type="Rhea" id="RHEA:24793"/>
        <dbReference type="ChEBI" id="CHEBI:15378"/>
        <dbReference type="ChEBI" id="CHEBI:29985"/>
        <dbReference type="ChEBI" id="CHEBI:58278"/>
        <dbReference type="ChEBI" id="CHEBI:58359"/>
        <dbReference type="ChEBI" id="CHEBI:58475"/>
        <dbReference type="ChEBI" id="CHEBI:58525"/>
        <dbReference type="EC" id="4.3.2.10"/>
    </reaction>
</comment>
<dbReference type="HAMAP" id="MF_00278">
    <property type="entry name" value="HisH"/>
    <property type="match status" value="1"/>
</dbReference>
<keyword evidence="6 10" id="KW-0368">Histidine biosynthesis</keyword>
<protein>
    <recommendedName>
        <fullName evidence="10">Imidazole glycerol phosphate synthase subunit HisH</fullName>
        <ecNumber evidence="10">4.3.2.10</ecNumber>
    </recommendedName>
    <alternativeName>
        <fullName evidence="10">IGP synthase glutaminase subunit</fullName>
        <ecNumber evidence="10">3.5.1.2</ecNumber>
    </alternativeName>
    <alternativeName>
        <fullName evidence="10">IGP synthase subunit HisH</fullName>
    </alternativeName>
    <alternativeName>
        <fullName evidence="10">ImGP synthase subunit HisH</fullName>
        <shortName evidence="10">IGPS subunit HisH</shortName>
    </alternativeName>
</protein>
<dbReference type="Proteomes" id="UP000060778">
    <property type="component" value="Chromosome"/>
</dbReference>
<evidence type="ECO:0000256" key="8">
    <source>
        <dbReference type="ARBA" id="ARBA00047838"/>
    </source>
</evidence>
<feature type="active site" description="Nucleophile" evidence="10 11">
    <location>
        <position position="77"/>
    </location>
</feature>
<keyword evidence="5 10" id="KW-0315">Glutamine amidotransferase</keyword>
<dbReference type="EMBL" id="CP006867">
    <property type="protein sequence ID" value="ALU11992.1"/>
    <property type="molecule type" value="Genomic_DNA"/>
</dbReference>
<dbReference type="EC" id="3.5.1.2" evidence="10"/>
<evidence type="ECO:0000256" key="4">
    <source>
        <dbReference type="ARBA" id="ARBA00022801"/>
    </source>
</evidence>
<evidence type="ECO:0000256" key="5">
    <source>
        <dbReference type="ARBA" id="ARBA00022962"/>
    </source>
</evidence>
<evidence type="ECO:0000256" key="6">
    <source>
        <dbReference type="ARBA" id="ARBA00023102"/>
    </source>
</evidence>
<dbReference type="Gene3D" id="3.40.50.880">
    <property type="match status" value="1"/>
</dbReference>
<dbReference type="OrthoDB" id="14742at2157"/>
<evidence type="ECO:0000256" key="2">
    <source>
        <dbReference type="ARBA" id="ARBA00011152"/>
    </source>
</evidence>
<keyword evidence="10" id="KW-0963">Cytoplasm</keyword>
<dbReference type="AlphaFoldDB" id="A0A0U3F7H1"/>
<keyword evidence="3 10" id="KW-0028">Amino-acid biosynthesis</keyword>
<dbReference type="Pfam" id="PF00117">
    <property type="entry name" value="GATase"/>
    <property type="match status" value="1"/>
</dbReference>
<evidence type="ECO:0000256" key="10">
    <source>
        <dbReference type="HAMAP-Rule" id="MF_00278"/>
    </source>
</evidence>
<dbReference type="GO" id="GO:0016829">
    <property type="term" value="F:lyase activity"/>
    <property type="evidence" value="ECO:0007669"/>
    <property type="project" value="UniProtKB-KW"/>
</dbReference>
<evidence type="ECO:0000313" key="14">
    <source>
        <dbReference type="Proteomes" id="UP000060778"/>
    </source>
</evidence>
<dbReference type="UniPathway" id="UPA00031">
    <property type="reaction ID" value="UER00010"/>
</dbReference>
<gene>
    <name evidence="10" type="primary">hisH</name>
    <name evidence="13" type="ORF">EYM_06980</name>
</gene>
<evidence type="ECO:0000256" key="7">
    <source>
        <dbReference type="ARBA" id="ARBA00023239"/>
    </source>
</evidence>
<dbReference type="GeneID" id="30680769"/>
<dbReference type="PROSITE" id="PS51273">
    <property type="entry name" value="GATASE_TYPE_1"/>
    <property type="match status" value="1"/>
</dbReference>
<comment type="pathway">
    <text evidence="1 10">Amino-acid biosynthesis; L-histidine biosynthesis; L-histidine from 5-phospho-alpha-D-ribose 1-diphosphate: step 5/9.</text>
</comment>
<feature type="active site" evidence="10 11">
    <location>
        <position position="177"/>
    </location>
</feature>
<keyword evidence="14" id="KW-1185">Reference proteome</keyword>
<proteinExistence type="inferred from homology"/>
<evidence type="ECO:0000256" key="11">
    <source>
        <dbReference type="PIRSR" id="PIRSR000495-1"/>
    </source>
</evidence>
<sequence>MLAAIVDYGIGNTFSIRNTLEKIGIRSVLTKDSETIKRADLVVLPGVGSHKAAMSNIERYGLLKYLTEPRNWILGICLGLQLLFERSEEGGLRGLGLVKGEVIRFRNVRKVPHMGWNEVEVKGGEFSELNGRNFYFAHSYYVPSPNPYEVGVTEYSGTRFVSILVKGNVIGTQFHPEKSSRNGKAFLTILRDIIRR</sequence>
<evidence type="ECO:0000256" key="1">
    <source>
        <dbReference type="ARBA" id="ARBA00005091"/>
    </source>
</evidence>
<evidence type="ECO:0000256" key="9">
    <source>
        <dbReference type="ARBA" id="ARBA00049534"/>
    </source>
</evidence>
<comment type="subunit">
    <text evidence="2 10">Heterodimer of HisH and HisF.</text>
</comment>
<feature type="domain" description="Glutamine amidotransferase" evidence="12">
    <location>
        <begin position="5"/>
        <end position="185"/>
    </location>
</feature>
<dbReference type="SUPFAM" id="SSF52317">
    <property type="entry name" value="Class I glutamine amidotransferase-like"/>
    <property type="match status" value="1"/>
</dbReference>
<feature type="active site" evidence="10 11">
    <location>
        <position position="175"/>
    </location>
</feature>
<dbReference type="GO" id="GO:0005737">
    <property type="term" value="C:cytoplasm"/>
    <property type="evidence" value="ECO:0007669"/>
    <property type="project" value="UniProtKB-SubCell"/>
</dbReference>
<keyword evidence="7 10" id="KW-0456">Lyase</keyword>
<dbReference type="PIRSF" id="PIRSF000495">
    <property type="entry name" value="Amidotransf_hisH"/>
    <property type="match status" value="1"/>
</dbReference>
<dbReference type="InterPro" id="IPR017926">
    <property type="entry name" value="GATASE"/>
</dbReference>
<comment type="function">
    <text evidence="10">IGPS catalyzes the conversion of PRFAR and glutamine to IGP, AICAR and glutamate. The HisH subunit catalyzes the hydrolysis of glutamine to glutamate and ammonia as part of the synthesis of IGP and AICAR. The resulting ammonia molecule is channeled to the active site of HisF.</text>
</comment>
<dbReference type="GO" id="GO:0004359">
    <property type="term" value="F:glutaminase activity"/>
    <property type="evidence" value="ECO:0007669"/>
    <property type="project" value="UniProtKB-EC"/>
</dbReference>
<comment type="subcellular location">
    <subcellularLocation>
        <location evidence="10">Cytoplasm</location>
    </subcellularLocation>
</comment>
<comment type="catalytic activity">
    <reaction evidence="9 10">
        <text>L-glutamine + H2O = L-glutamate + NH4(+)</text>
        <dbReference type="Rhea" id="RHEA:15889"/>
        <dbReference type="ChEBI" id="CHEBI:15377"/>
        <dbReference type="ChEBI" id="CHEBI:28938"/>
        <dbReference type="ChEBI" id="CHEBI:29985"/>
        <dbReference type="ChEBI" id="CHEBI:58359"/>
        <dbReference type="EC" id="3.5.1.2"/>
    </reaction>
</comment>
<dbReference type="KEGG" id="iis:EYM_06980"/>
<dbReference type="RefSeq" id="WP_075050342.1">
    <property type="nucleotide sequence ID" value="NZ_CP006867.1"/>
</dbReference>
<dbReference type="GO" id="GO:0000105">
    <property type="term" value="P:L-histidine biosynthetic process"/>
    <property type="evidence" value="ECO:0007669"/>
    <property type="project" value="UniProtKB-UniRule"/>
</dbReference>
<dbReference type="STRING" id="940295.EYM_06980"/>
<dbReference type="PATRIC" id="fig|940295.4.peg.1358"/>
<evidence type="ECO:0000259" key="12">
    <source>
        <dbReference type="Pfam" id="PF00117"/>
    </source>
</evidence>
<dbReference type="GO" id="GO:0000107">
    <property type="term" value="F:imidazoleglycerol-phosphate synthase activity"/>
    <property type="evidence" value="ECO:0007669"/>
    <property type="project" value="UniProtKB-UniRule"/>
</dbReference>
<dbReference type="InterPro" id="IPR029062">
    <property type="entry name" value="Class_I_gatase-like"/>
</dbReference>
<name>A0A0U3F7H1_9CREN</name>